<feature type="compositionally biased region" description="Polar residues" evidence="2">
    <location>
        <begin position="87"/>
        <end position="102"/>
    </location>
</feature>
<gene>
    <name evidence="3" type="ORF">HYC85_004486</name>
</gene>
<keyword evidence="4" id="KW-1185">Reference proteome</keyword>
<feature type="compositionally biased region" description="Basic and acidic residues" evidence="2">
    <location>
        <begin position="128"/>
        <end position="141"/>
    </location>
</feature>
<dbReference type="GO" id="GO:0000911">
    <property type="term" value="P:cytokinesis by cell plate formation"/>
    <property type="evidence" value="ECO:0007669"/>
    <property type="project" value="InterPro"/>
</dbReference>
<dbReference type="PANTHER" id="PTHR31762">
    <property type="entry name" value="FAS-BINDING FACTOR-LIKE PROTEIN"/>
    <property type="match status" value="1"/>
</dbReference>
<dbReference type="Proteomes" id="UP000593564">
    <property type="component" value="Unassembled WGS sequence"/>
</dbReference>
<evidence type="ECO:0000313" key="4">
    <source>
        <dbReference type="Proteomes" id="UP000593564"/>
    </source>
</evidence>
<dbReference type="PANTHER" id="PTHR31762:SF4">
    <property type="entry name" value="COILED-COIL DOMAIN-CONTAINING PROTEIN SCD2"/>
    <property type="match status" value="1"/>
</dbReference>
<feature type="coiled-coil region" evidence="1">
    <location>
        <begin position="236"/>
        <end position="270"/>
    </location>
</feature>
<evidence type="ECO:0000256" key="1">
    <source>
        <dbReference type="SAM" id="Coils"/>
    </source>
</evidence>
<reference evidence="4" key="1">
    <citation type="journal article" date="2020" name="Nat. Commun.">
        <title>Genome assembly of wild tea tree DASZ reveals pedigree and selection history of tea varieties.</title>
        <authorList>
            <person name="Zhang W."/>
            <person name="Zhang Y."/>
            <person name="Qiu H."/>
            <person name="Guo Y."/>
            <person name="Wan H."/>
            <person name="Zhang X."/>
            <person name="Scossa F."/>
            <person name="Alseekh S."/>
            <person name="Zhang Q."/>
            <person name="Wang P."/>
            <person name="Xu L."/>
            <person name="Schmidt M.H."/>
            <person name="Jia X."/>
            <person name="Li D."/>
            <person name="Zhu A."/>
            <person name="Guo F."/>
            <person name="Chen W."/>
            <person name="Ni D."/>
            <person name="Usadel B."/>
            <person name="Fernie A.R."/>
            <person name="Wen W."/>
        </authorList>
    </citation>
    <scope>NUCLEOTIDE SEQUENCE [LARGE SCALE GENOMIC DNA]</scope>
    <source>
        <strain evidence="4">cv. G240</strain>
    </source>
</reference>
<feature type="coiled-coil region" evidence="1">
    <location>
        <begin position="145"/>
        <end position="193"/>
    </location>
</feature>
<evidence type="ECO:0000313" key="3">
    <source>
        <dbReference type="EMBL" id="KAF5957261.1"/>
    </source>
</evidence>
<dbReference type="EMBL" id="JACBKZ010000002">
    <property type="protein sequence ID" value="KAF5957261.1"/>
    <property type="molecule type" value="Genomic_DNA"/>
</dbReference>
<dbReference type="InterPro" id="IPR040321">
    <property type="entry name" value="SCD2-like"/>
</dbReference>
<dbReference type="AlphaFoldDB" id="A0A7J7HYE7"/>
<evidence type="ECO:0000256" key="2">
    <source>
        <dbReference type="SAM" id="MobiDB-lite"/>
    </source>
</evidence>
<comment type="caution">
    <text evidence="3">The sequence shown here is derived from an EMBL/GenBank/DDBJ whole genome shotgun (WGS) entry which is preliminary data.</text>
</comment>
<sequence>MDRRRAASPVYTGSSSPGTGLSTIKRNQNFAAKAAVQRLAQVMASQTAADDEDDDGFRIGAPSSVNSIPNRSPSPALGRNFMESTSSIHSTSVGRPSMSVHSTALVPPSRGSLRTPVPILPIEPPSNRLRENRFTSDAGRKDLKDTDYQREASALRDELDMLQEENDIILDKLRCAEEKHEEAEARARVLEKQVATLGEGISFEVKLLTRKEAALRQREVALKAAQQTKDGRDEEITALHVEIENLKDDTESASEQLREAESEAKALRTMTQRMILTHEEMEEVVLKRCWLARYWGLAAQHGREESWDGDESKPTRAGSVNLLILSLLTVTL</sequence>
<reference evidence="3 4" key="2">
    <citation type="submission" date="2020-07" db="EMBL/GenBank/DDBJ databases">
        <title>Genome assembly of wild tea tree DASZ reveals pedigree and selection history of tea varieties.</title>
        <authorList>
            <person name="Zhang W."/>
        </authorList>
    </citation>
    <scope>NUCLEOTIDE SEQUENCE [LARGE SCALE GENOMIC DNA]</scope>
    <source>
        <strain evidence="4">cv. G240</strain>
        <tissue evidence="3">Leaf</tissue>
    </source>
</reference>
<feature type="compositionally biased region" description="Low complexity" evidence="2">
    <location>
        <begin position="12"/>
        <end position="23"/>
    </location>
</feature>
<feature type="region of interest" description="Disordered" evidence="2">
    <location>
        <begin position="1"/>
        <end position="24"/>
    </location>
</feature>
<protein>
    <submittedName>
        <fullName evidence="3">Uncharacterized protein</fullName>
    </submittedName>
</protein>
<keyword evidence="1" id="KW-0175">Coiled coil</keyword>
<proteinExistence type="predicted"/>
<organism evidence="3 4">
    <name type="scientific">Camellia sinensis</name>
    <name type="common">Tea plant</name>
    <name type="synonym">Thea sinensis</name>
    <dbReference type="NCBI Taxonomy" id="4442"/>
    <lineage>
        <taxon>Eukaryota</taxon>
        <taxon>Viridiplantae</taxon>
        <taxon>Streptophyta</taxon>
        <taxon>Embryophyta</taxon>
        <taxon>Tracheophyta</taxon>
        <taxon>Spermatophyta</taxon>
        <taxon>Magnoliopsida</taxon>
        <taxon>eudicotyledons</taxon>
        <taxon>Gunneridae</taxon>
        <taxon>Pentapetalae</taxon>
        <taxon>asterids</taxon>
        <taxon>Ericales</taxon>
        <taxon>Theaceae</taxon>
        <taxon>Camellia</taxon>
    </lineage>
</organism>
<feature type="region of interest" description="Disordered" evidence="2">
    <location>
        <begin position="87"/>
        <end position="141"/>
    </location>
</feature>
<name>A0A7J7HYE7_CAMSI</name>
<accession>A0A7J7HYE7</accession>